<reference evidence="14" key="1">
    <citation type="submission" date="2018-05" db="EMBL/GenBank/DDBJ databases">
        <authorList>
            <person name="Lanie J.A."/>
            <person name="Ng W.-L."/>
            <person name="Kazmierczak K.M."/>
            <person name="Andrzejewski T.M."/>
            <person name="Davidsen T.M."/>
            <person name="Wayne K.J."/>
            <person name="Tettelin H."/>
            <person name="Glass J.I."/>
            <person name="Rusch D."/>
            <person name="Podicherti R."/>
            <person name="Tsui H.-C.T."/>
            <person name="Winkler M.E."/>
        </authorList>
    </citation>
    <scope>NUCLEOTIDE SEQUENCE</scope>
</reference>
<feature type="transmembrane region" description="Helical" evidence="13">
    <location>
        <begin position="180"/>
        <end position="202"/>
    </location>
</feature>
<feature type="transmembrane region" description="Helical" evidence="13">
    <location>
        <begin position="261"/>
        <end position="279"/>
    </location>
</feature>
<evidence type="ECO:0000256" key="11">
    <source>
        <dbReference type="ARBA" id="ARBA00023209"/>
    </source>
</evidence>
<keyword evidence="3" id="KW-1003">Cell membrane</keyword>
<keyword evidence="11" id="KW-0594">Phospholipid biosynthesis</keyword>
<accession>A0A381QD02</accession>
<evidence type="ECO:0000256" key="2">
    <source>
        <dbReference type="ARBA" id="ARBA00010185"/>
    </source>
</evidence>
<keyword evidence="5" id="KW-0808">Transferase</keyword>
<feature type="transmembrane region" description="Helical" evidence="13">
    <location>
        <begin position="45"/>
        <end position="65"/>
    </location>
</feature>
<evidence type="ECO:0000313" key="14">
    <source>
        <dbReference type="EMBL" id="SUZ76890.1"/>
    </source>
</evidence>
<proteinExistence type="inferred from homology"/>
<evidence type="ECO:0000256" key="9">
    <source>
        <dbReference type="ARBA" id="ARBA00023098"/>
    </source>
</evidence>
<dbReference type="GO" id="GO:0004605">
    <property type="term" value="F:phosphatidate cytidylyltransferase activity"/>
    <property type="evidence" value="ECO:0007669"/>
    <property type="project" value="TreeGrafter"/>
</dbReference>
<feature type="transmembrane region" description="Helical" evidence="13">
    <location>
        <begin position="107"/>
        <end position="124"/>
    </location>
</feature>
<dbReference type="Pfam" id="PF01148">
    <property type="entry name" value="CTP_transf_1"/>
    <property type="match status" value="1"/>
</dbReference>
<keyword evidence="8 13" id="KW-1133">Transmembrane helix</keyword>
<evidence type="ECO:0000256" key="12">
    <source>
        <dbReference type="ARBA" id="ARBA00023264"/>
    </source>
</evidence>
<evidence type="ECO:0000256" key="1">
    <source>
        <dbReference type="ARBA" id="ARBA00004651"/>
    </source>
</evidence>
<feature type="transmembrane region" description="Helical" evidence="13">
    <location>
        <begin position="12"/>
        <end position="33"/>
    </location>
</feature>
<sequence>MVAAVGIPLAVFIIYWGVWPVGVLMAAAGVLGAREYYHLKPDNTVAFRGLGAALAGALPLMAALYPDYRAFTSWAFGLVLGTVLLVLALSLWFRWPDGRPMDAASRTIMGALYTGGALSFWVLLRALPDQVSNEATAIHGAALLIFPIWVTWLGDTFAYGCGSRWGRTKLIEAVSPNKTIVGAIGGLVGSVLAGGIFARLWLSGVPEFGLSWQVGAALSVPIAVVGQVGDLAESVLKRDAGVKDSSHLLPGHGGVLDRLDALFFTVPLTYTLLLLIRPWL</sequence>
<organism evidence="14">
    <name type="scientific">marine metagenome</name>
    <dbReference type="NCBI Taxonomy" id="408172"/>
    <lineage>
        <taxon>unclassified sequences</taxon>
        <taxon>metagenomes</taxon>
        <taxon>ecological metagenomes</taxon>
    </lineage>
</organism>
<keyword evidence="9" id="KW-0443">Lipid metabolism</keyword>
<keyword evidence="12" id="KW-1208">Phospholipid metabolism</keyword>
<gene>
    <name evidence="14" type="ORF">METZ01_LOCUS29744</name>
</gene>
<keyword evidence="7" id="KW-0548">Nucleotidyltransferase</keyword>
<keyword evidence="6 13" id="KW-0812">Transmembrane</keyword>
<dbReference type="PROSITE" id="PS01315">
    <property type="entry name" value="CDS"/>
    <property type="match status" value="1"/>
</dbReference>
<dbReference type="AlphaFoldDB" id="A0A381QD02"/>
<evidence type="ECO:0000256" key="6">
    <source>
        <dbReference type="ARBA" id="ARBA00022692"/>
    </source>
</evidence>
<keyword evidence="4" id="KW-0444">Lipid biosynthesis</keyword>
<evidence type="ECO:0000256" key="3">
    <source>
        <dbReference type="ARBA" id="ARBA00022475"/>
    </source>
</evidence>
<evidence type="ECO:0000256" key="5">
    <source>
        <dbReference type="ARBA" id="ARBA00022679"/>
    </source>
</evidence>
<protein>
    <recommendedName>
        <fullName evidence="15">Phosphatidate cytidylyltransferase</fullName>
    </recommendedName>
</protein>
<name>A0A381QD02_9ZZZZ</name>
<evidence type="ECO:0000256" key="13">
    <source>
        <dbReference type="SAM" id="Phobius"/>
    </source>
</evidence>
<keyword evidence="10 13" id="KW-0472">Membrane</keyword>
<comment type="similarity">
    <text evidence="2">Belongs to the CDS family.</text>
</comment>
<dbReference type="PANTHER" id="PTHR46382">
    <property type="entry name" value="PHOSPHATIDATE CYTIDYLYLTRANSFERASE"/>
    <property type="match status" value="1"/>
</dbReference>
<dbReference type="PANTHER" id="PTHR46382:SF1">
    <property type="entry name" value="PHOSPHATIDATE CYTIDYLYLTRANSFERASE"/>
    <property type="match status" value="1"/>
</dbReference>
<comment type="subcellular location">
    <subcellularLocation>
        <location evidence="1">Cell membrane</location>
        <topology evidence="1">Multi-pass membrane protein</topology>
    </subcellularLocation>
</comment>
<evidence type="ECO:0000256" key="4">
    <source>
        <dbReference type="ARBA" id="ARBA00022516"/>
    </source>
</evidence>
<evidence type="ECO:0000256" key="7">
    <source>
        <dbReference type="ARBA" id="ARBA00022695"/>
    </source>
</evidence>
<feature type="transmembrane region" description="Helical" evidence="13">
    <location>
        <begin position="71"/>
        <end position="95"/>
    </location>
</feature>
<dbReference type="GO" id="GO:0016024">
    <property type="term" value="P:CDP-diacylglycerol biosynthetic process"/>
    <property type="evidence" value="ECO:0007669"/>
    <property type="project" value="TreeGrafter"/>
</dbReference>
<evidence type="ECO:0008006" key="15">
    <source>
        <dbReference type="Google" id="ProtNLM"/>
    </source>
</evidence>
<feature type="transmembrane region" description="Helical" evidence="13">
    <location>
        <begin position="136"/>
        <end position="159"/>
    </location>
</feature>
<dbReference type="EMBL" id="UINC01001295">
    <property type="protein sequence ID" value="SUZ76890.1"/>
    <property type="molecule type" value="Genomic_DNA"/>
</dbReference>
<evidence type="ECO:0000256" key="10">
    <source>
        <dbReference type="ARBA" id="ARBA00023136"/>
    </source>
</evidence>
<dbReference type="InterPro" id="IPR000374">
    <property type="entry name" value="PC_trans"/>
</dbReference>
<dbReference type="GO" id="GO:0005886">
    <property type="term" value="C:plasma membrane"/>
    <property type="evidence" value="ECO:0007669"/>
    <property type="project" value="UniProtKB-SubCell"/>
</dbReference>
<evidence type="ECO:0000256" key="8">
    <source>
        <dbReference type="ARBA" id="ARBA00022989"/>
    </source>
</evidence>